<comment type="caution">
    <text evidence="2">The sequence shown here is derived from an EMBL/GenBank/DDBJ whole genome shotgun (WGS) entry which is preliminary data.</text>
</comment>
<dbReference type="AlphaFoldDB" id="A0A6A3MUA5"/>
<accession>A0A6A3MUA5</accession>
<sequence length="152" mass="16188">MASRPEDTDLLMDDFLFHETDAFALPLLDFDPDGALLTPAELSMPTSMTHQQQTQALPFPDEADSGSYQPTSPVSTDDGSTDAEVSTPPPAFVQRQQQPQFGAETDVASSPAPKVSLLGSMHSPLPSEQKLLAPRTCNSSSNYSTTTPTSSA</sequence>
<reference evidence="2 3" key="1">
    <citation type="submission" date="2018-09" db="EMBL/GenBank/DDBJ databases">
        <title>Genomic investigation of the strawberry pathogen Phytophthora fragariae indicates pathogenicity is determined by transcriptional variation in three key races.</title>
        <authorList>
            <person name="Adams T.M."/>
            <person name="Armitage A.D."/>
            <person name="Sobczyk M.K."/>
            <person name="Bates H.J."/>
            <person name="Dunwell J.M."/>
            <person name="Nellist C.F."/>
            <person name="Harrison R.J."/>
        </authorList>
    </citation>
    <scope>NUCLEOTIDE SEQUENCE [LARGE SCALE GENOMIC DNA]</scope>
    <source>
        <strain evidence="2 3">SCRP249</strain>
    </source>
</reference>
<proteinExistence type="predicted"/>
<evidence type="ECO:0000256" key="1">
    <source>
        <dbReference type="SAM" id="MobiDB-lite"/>
    </source>
</evidence>
<feature type="compositionally biased region" description="Polar residues" evidence="1">
    <location>
        <begin position="44"/>
        <end position="56"/>
    </location>
</feature>
<feature type="region of interest" description="Disordered" evidence="1">
    <location>
        <begin position="34"/>
        <end position="152"/>
    </location>
</feature>
<evidence type="ECO:0000313" key="2">
    <source>
        <dbReference type="EMBL" id="KAE9034952.1"/>
    </source>
</evidence>
<evidence type="ECO:0008006" key="4">
    <source>
        <dbReference type="Google" id="ProtNLM"/>
    </source>
</evidence>
<feature type="compositionally biased region" description="Polar residues" evidence="1">
    <location>
        <begin position="66"/>
        <end position="78"/>
    </location>
</feature>
<dbReference type="EMBL" id="QXFV01000530">
    <property type="protein sequence ID" value="KAE9034952.1"/>
    <property type="molecule type" value="Genomic_DNA"/>
</dbReference>
<protein>
    <recommendedName>
        <fullName evidence="4">BZIP domain-containing protein</fullName>
    </recommendedName>
</protein>
<organism evidence="2 3">
    <name type="scientific">Phytophthora rubi</name>
    <dbReference type="NCBI Taxonomy" id="129364"/>
    <lineage>
        <taxon>Eukaryota</taxon>
        <taxon>Sar</taxon>
        <taxon>Stramenopiles</taxon>
        <taxon>Oomycota</taxon>
        <taxon>Peronosporomycetes</taxon>
        <taxon>Peronosporales</taxon>
        <taxon>Peronosporaceae</taxon>
        <taxon>Phytophthora</taxon>
    </lineage>
</organism>
<dbReference type="Proteomes" id="UP000429607">
    <property type="component" value="Unassembled WGS sequence"/>
</dbReference>
<feature type="non-terminal residue" evidence="2">
    <location>
        <position position="152"/>
    </location>
</feature>
<evidence type="ECO:0000313" key="3">
    <source>
        <dbReference type="Proteomes" id="UP000429607"/>
    </source>
</evidence>
<feature type="compositionally biased region" description="Low complexity" evidence="1">
    <location>
        <begin position="136"/>
        <end position="152"/>
    </location>
</feature>
<name>A0A6A3MUA5_9STRA</name>
<gene>
    <name evidence="2" type="ORF">PR001_g9508</name>
</gene>